<reference evidence="1 2" key="1">
    <citation type="submission" date="2016-03" db="EMBL/GenBank/DDBJ databases">
        <title>Trachymyrmex septentrionalis WGS genome.</title>
        <authorList>
            <person name="Nygaard S."/>
            <person name="Hu H."/>
            <person name="Boomsma J."/>
            <person name="Zhang G."/>
        </authorList>
    </citation>
    <scope>NUCLEOTIDE SEQUENCE [LARGE SCALE GENOMIC DNA]</scope>
    <source>
        <strain evidence="1">Tsep2-gDNA-1</strain>
        <tissue evidence="1">Whole body</tissue>
    </source>
</reference>
<protein>
    <submittedName>
        <fullName evidence="1">Uncharacterized protein</fullName>
    </submittedName>
</protein>
<evidence type="ECO:0000313" key="2">
    <source>
        <dbReference type="Proteomes" id="UP000078541"/>
    </source>
</evidence>
<organism evidence="1 2">
    <name type="scientific">Trachymyrmex septentrionalis</name>
    <dbReference type="NCBI Taxonomy" id="34720"/>
    <lineage>
        <taxon>Eukaryota</taxon>
        <taxon>Metazoa</taxon>
        <taxon>Ecdysozoa</taxon>
        <taxon>Arthropoda</taxon>
        <taxon>Hexapoda</taxon>
        <taxon>Insecta</taxon>
        <taxon>Pterygota</taxon>
        <taxon>Neoptera</taxon>
        <taxon>Endopterygota</taxon>
        <taxon>Hymenoptera</taxon>
        <taxon>Apocrita</taxon>
        <taxon>Aculeata</taxon>
        <taxon>Formicoidea</taxon>
        <taxon>Formicidae</taxon>
        <taxon>Myrmicinae</taxon>
        <taxon>Trachymyrmex</taxon>
    </lineage>
</organism>
<dbReference type="EMBL" id="KQ981453">
    <property type="protein sequence ID" value="KYN41581.1"/>
    <property type="molecule type" value="Genomic_DNA"/>
</dbReference>
<evidence type="ECO:0000313" key="1">
    <source>
        <dbReference type="EMBL" id="KYN41581.1"/>
    </source>
</evidence>
<dbReference type="Proteomes" id="UP000078541">
    <property type="component" value="Unassembled WGS sequence"/>
</dbReference>
<dbReference type="AlphaFoldDB" id="A0A151JYX6"/>
<name>A0A151JYX6_9HYME</name>
<accession>A0A151JYX6</accession>
<sequence length="120" mass="14057">MAGLTEQRGSETAPRSRQLSAVLCSRVNSHWPEVIQETSVLFLFELEQYVEHVFYKLSQYTYDVSKKFKYFVSFLRQNCITNKSDTANTLYKIYDKNSIIECELIVYGLDYIVHTALHDK</sequence>
<proteinExistence type="predicted"/>
<gene>
    <name evidence="1" type="ORF">ALC56_03993</name>
</gene>
<keyword evidence="2" id="KW-1185">Reference proteome</keyword>